<evidence type="ECO:0000256" key="2">
    <source>
        <dbReference type="ARBA" id="ARBA00022679"/>
    </source>
</evidence>
<dbReference type="RefSeq" id="WP_075123599.1">
    <property type="nucleotide sequence ID" value="NZ_MSIE01000001.1"/>
</dbReference>
<organism evidence="5 6">
    <name type="scientific">Actinophytocola xanthii</name>
    <dbReference type="NCBI Taxonomy" id="1912961"/>
    <lineage>
        <taxon>Bacteria</taxon>
        <taxon>Bacillati</taxon>
        <taxon>Actinomycetota</taxon>
        <taxon>Actinomycetes</taxon>
        <taxon>Pseudonocardiales</taxon>
        <taxon>Pseudonocardiaceae</taxon>
    </lineage>
</organism>
<dbReference type="STRING" id="1912961.BU204_01190"/>
<dbReference type="Gene3D" id="3.40.50.150">
    <property type="entry name" value="Vaccinia Virus protein VP39"/>
    <property type="match status" value="1"/>
</dbReference>
<reference evidence="5 6" key="1">
    <citation type="submission" date="2016-12" db="EMBL/GenBank/DDBJ databases">
        <title>The draft genome sequence of Actinophytocola sp. 11-183.</title>
        <authorList>
            <person name="Wang W."/>
            <person name="Yuan L."/>
        </authorList>
    </citation>
    <scope>NUCLEOTIDE SEQUENCE [LARGE SCALE GENOMIC DNA]</scope>
    <source>
        <strain evidence="5 6">11-183</strain>
    </source>
</reference>
<evidence type="ECO:0000259" key="4">
    <source>
        <dbReference type="Pfam" id="PF00891"/>
    </source>
</evidence>
<dbReference type="InterPro" id="IPR001077">
    <property type="entry name" value="COMT_C"/>
</dbReference>
<evidence type="ECO:0000256" key="1">
    <source>
        <dbReference type="ARBA" id="ARBA00022603"/>
    </source>
</evidence>
<proteinExistence type="predicted"/>
<sequence>MKGTEDNLLTEPALDAPRIVSAYDWGALGDVIDVGGGDGTLLIALLNEYPALRGQVLDLPDVAEWARKRIDAAGLADRGGAIAGDFFDELPAGAEGYLLAYVLRNRDDEDARRILRRCAEAAGEDGAVFVIETVAERGAHRDLPALTALVESAGLVVADVHDAGEVAVLELSNR</sequence>
<keyword evidence="1" id="KW-0489">Methyltransferase</keyword>
<evidence type="ECO:0000313" key="5">
    <source>
        <dbReference type="EMBL" id="OLF19565.1"/>
    </source>
</evidence>
<evidence type="ECO:0000256" key="3">
    <source>
        <dbReference type="ARBA" id="ARBA00022691"/>
    </source>
</evidence>
<gene>
    <name evidence="5" type="ORF">BU204_01190</name>
</gene>
<dbReference type="Proteomes" id="UP000185596">
    <property type="component" value="Unassembled WGS sequence"/>
</dbReference>
<dbReference type="InterPro" id="IPR016461">
    <property type="entry name" value="COMT-like"/>
</dbReference>
<dbReference type="PANTHER" id="PTHR43712:SF2">
    <property type="entry name" value="O-METHYLTRANSFERASE CICE"/>
    <property type="match status" value="1"/>
</dbReference>
<dbReference type="InterPro" id="IPR029063">
    <property type="entry name" value="SAM-dependent_MTases_sf"/>
</dbReference>
<dbReference type="EMBL" id="MSIE01000001">
    <property type="protein sequence ID" value="OLF19565.1"/>
    <property type="molecule type" value="Genomic_DNA"/>
</dbReference>
<dbReference type="PROSITE" id="PS51683">
    <property type="entry name" value="SAM_OMT_II"/>
    <property type="match status" value="1"/>
</dbReference>
<dbReference type="AlphaFoldDB" id="A0A1Q8CZ12"/>
<feature type="domain" description="O-methyltransferase C-terminal" evidence="4">
    <location>
        <begin position="14"/>
        <end position="144"/>
    </location>
</feature>
<dbReference type="GO" id="GO:0008171">
    <property type="term" value="F:O-methyltransferase activity"/>
    <property type="evidence" value="ECO:0007669"/>
    <property type="project" value="InterPro"/>
</dbReference>
<dbReference type="PANTHER" id="PTHR43712">
    <property type="entry name" value="PUTATIVE (AFU_ORTHOLOGUE AFUA_4G14580)-RELATED"/>
    <property type="match status" value="1"/>
</dbReference>
<dbReference type="GO" id="GO:0032259">
    <property type="term" value="P:methylation"/>
    <property type="evidence" value="ECO:0007669"/>
    <property type="project" value="UniProtKB-KW"/>
</dbReference>
<keyword evidence="2" id="KW-0808">Transferase</keyword>
<comment type="caution">
    <text evidence="5">The sequence shown here is derived from an EMBL/GenBank/DDBJ whole genome shotgun (WGS) entry which is preliminary data.</text>
</comment>
<evidence type="ECO:0000313" key="6">
    <source>
        <dbReference type="Proteomes" id="UP000185596"/>
    </source>
</evidence>
<dbReference type="Pfam" id="PF00891">
    <property type="entry name" value="Methyltransf_2"/>
    <property type="match status" value="1"/>
</dbReference>
<protein>
    <recommendedName>
        <fullName evidence="4">O-methyltransferase C-terminal domain-containing protein</fullName>
    </recommendedName>
</protein>
<keyword evidence="6" id="KW-1185">Reference proteome</keyword>
<dbReference type="OrthoDB" id="3804952at2"/>
<name>A0A1Q8CZ12_9PSEU</name>
<dbReference type="SUPFAM" id="SSF53335">
    <property type="entry name" value="S-adenosyl-L-methionine-dependent methyltransferases"/>
    <property type="match status" value="1"/>
</dbReference>
<accession>A0A1Q8CZ12</accession>
<keyword evidence="3" id="KW-0949">S-adenosyl-L-methionine</keyword>